<dbReference type="GO" id="GO:0022008">
    <property type="term" value="P:neurogenesis"/>
    <property type="evidence" value="ECO:0007669"/>
    <property type="project" value="TreeGrafter"/>
</dbReference>
<keyword evidence="2" id="KW-0963">Cytoplasm</keyword>
<organism evidence="4 5">
    <name type="scientific">Dreissena polymorpha</name>
    <name type="common">Zebra mussel</name>
    <name type="synonym">Mytilus polymorpha</name>
    <dbReference type="NCBI Taxonomy" id="45954"/>
    <lineage>
        <taxon>Eukaryota</taxon>
        <taxon>Metazoa</taxon>
        <taxon>Spiralia</taxon>
        <taxon>Lophotrochozoa</taxon>
        <taxon>Mollusca</taxon>
        <taxon>Bivalvia</taxon>
        <taxon>Autobranchia</taxon>
        <taxon>Heteroconchia</taxon>
        <taxon>Euheterodonta</taxon>
        <taxon>Imparidentia</taxon>
        <taxon>Neoheterodontei</taxon>
        <taxon>Myida</taxon>
        <taxon>Dreissenoidea</taxon>
        <taxon>Dreissenidae</taxon>
        <taxon>Dreissena</taxon>
    </lineage>
</organism>
<dbReference type="InterPro" id="IPR012983">
    <property type="entry name" value="PHR"/>
</dbReference>
<comment type="subcellular location">
    <subcellularLocation>
        <location evidence="1">Cytoplasm</location>
    </subcellularLocation>
</comment>
<dbReference type="Pfam" id="PF08005">
    <property type="entry name" value="PHR"/>
    <property type="match status" value="1"/>
</dbReference>
<dbReference type="InterPro" id="IPR000210">
    <property type="entry name" value="BTB/POZ_dom"/>
</dbReference>
<dbReference type="InterPro" id="IPR011705">
    <property type="entry name" value="BACK"/>
</dbReference>
<evidence type="ECO:0000313" key="4">
    <source>
        <dbReference type="EMBL" id="KAH3752538.1"/>
    </source>
</evidence>
<proteinExistence type="predicted"/>
<dbReference type="EMBL" id="JAIWYP010000010">
    <property type="protein sequence ID" value="KAH3752538.1"/>
    <property type="molecule type" value="Genomic_DNA"/>
</dbReference>
<dbReference type="AlphaFoldDB" id="A0A9D4DP64"/>
<evidence type="ECO:0000256" key="2">
    <source>
        <dbReference type="ARBA" id="ARBA00022490"/>
    </source>
</evidence>
<name>A0A9D4DP64_DREPO</name>
<sequence length="434" mass="49654">MATDGSDWQSKHSKVTESNRYMLEHELDCDINFIVGLERKSMKAHKFMLVSRSCVFYAMLAGPLAEQQREVELPDVEPEAFERLLQFVYCEQTSVDGDNVLSVLYCAKKYLIRGLIEKCLAFLKGAMSTTNMCIIMENAHVFADQELRTQCLTKIVLEPLPVLNDESVTELCSDCYSDIIKSNSLPLKENIVFDCLFRYAQLKCQRLGLEETPENMRKEAGNALLHVRFPIMSSEYFSERVEPTGLLSEDQTMQLYRFFARKKTGDAGGFETKERMPMFVARRFKHVTSGWSYSGQREKVDAITFMCSRDIILKGVQLYGTDQGQGQLSVNIRLVQEPYRANMLNLHKVLETDGKEQVYSVLFEHPKTIKKDKQYSFEITIEGQNTFYGVEGQPVVESETVQFTFSDSAKSTNTTNTYRGQIPGIIFDMNKDQS</sequence>
<dbReference type="Gene3D" id="3.30.710.10">
    <property type="entry name" value="Potassium Channel Kv1.1, Chain A"/>
    <property type="match status" value="1"/>
</dbReference>
<dbReference type="OrthoDB" id="6072904at2759"/>
<reference evidence="4" key="2">
    <citation type="submission" date="2020-11" db="EMBL/GenBank/DDBJ databases">
        <authorList>
            <person name="McCartney M.A."/>
            <person name="Auch B."/>
            <person name="Kono T."/>
            <person name="Mallez S."/>
            <person name="Becker A."/>
            <person name="Gohl D.M."/>
            <person name="Silverstein K.A.T."/>
            <person name="Koren S."/>
            <person name="Bechman K.B."/>
            <person name="Herman A."/>
            <person name="Abrahante J.E."/>
            <person name="Garbe J."/>
        </authorList>
    </citation>
    <scope>NUCLEOTIDE SEQUENCE</scope>
    <source>
        <strain evidence="4">Duluth1</strain>
        <tissue evidence="4">Whole animal</tissue>
    </source>
</reference>
<protein>
    <recommendedName>
        <fullName evidence="3">BTB domain-containing protein</fullName>
    </recommendedName>
</protein>
<evidence type="ECO:0000259" key="3">
    <source>
        <dbReference type="PROSITE" id="PS50097"/>
    </source>
</evidence>
<dbReference type="PROSITE" id="PS50097">
    <property type="entry name" value="BTB"/>
    <property type="match status" value="1"/>
</dbReference>
<evidence type="ECO:0000313" key="5">
    <source>
        <dbReference type="Proteomes" id="UP000828390"/>
    </source>
</evidence>
<dbReference type="SMART" id="SM00225">
    <property type="entry name" value="BTB"/>
    <property type="match status" value="1"/>
</dbReference>
<dbReference type="PANTHER" id="PTHR45774">
    <property type="entry name" value="BTB/POZ DOMAIN-CONTAINING"/>
    <property type="match status" value="1"/>
</dbReference>
<reference evidence="4" key="1">
    <citation type="journal article" date="2019" name="bioRxiv">
        <title>The Genome of the Zebra Mussel, Dreissena polymorpha: A Resource for Invasive Species Research.</title>
        <authorList>
            <person name="McCartney M.A."/>
            <person name="Auch B."/>
            <person name="Kono T."/>
            <person name="Mallez S."/>
            <person name="Zhang Y."/>
            <person name="Obille A."/>
            <person name="Becker A."/>
            <person name="Abrahante J.E."/>
            <person name="Garbe J."/>
            <person name="Badalamenti J.P."/>
            <person name="Herman A."/>
            <person name="Mangelson H."/>
            <person name="Liachko I."/>
            <person name="Sullivan S."/>
            <person name="Sone E.D."/>
            <person name="Koren S."/>
            <person name="Silverstein K.A.T."/>
            <person name="Beckman K.B."/>
            <person name="Gohl D.M."/>
        </authorList>
    </citation>
    <scope>NUCLEOTIDE SEQUENCE</scope>
    <source>
        <strain evidence="4">Duluth1</strain>
        <tissue evidence="4">Whole animal</tissue>
    </source>
</reference>
<accession>A0A9D4DP64</accession>
<dbReference type="InterPro" id="IPR011333">
    <property type="entry name" value="SKP1/BTB/POZ_sf"/>
</dbReference>
<dbReference type="GO" id="GO:0005829">
    <property type="term" value="C:cytosol"/>
    <property type="evidence" value="ECO:0007669"/>
    <property type="project" value="TreeGrafter"/>
</dbReference>
<evidence type="ECO:0000256" key="1">
    <source>
        <dbReference type="ARBA" id="ARBA00004496"/>
    </source>
</evidence>
<dbReference type="SMART" id="SM00875">
    <property type="entry name" value="BACK"/>
    <property type="match status" value="1"/>
</dbReference>
<dbReference type="Pfam" id="PF00651">
    <property type="entry name" value="BTB"/>
    <property type="match status" value="1"/>
</dbReference>
<keyword evidence="5" id="KW-1185">Reference proteome</keyword>
<comment type="caution">
    <text evidence="4">The sequence shown here is derived from an EMBL/GenBank/DDBJ whole genome shotgun (WGS) entry which is preliminary data.</text>
</comment>
<dbReference type="InterPro" id="IPR038648">
    <property type="entry name" value="PHR_sf"/>
</dbReference>
<dbReference type="Gene3D" id="2.60.120.820">
    <property type="entry name" value="PHR domain"/>
    <property type="match status" value="1"/>
</dbReference>
<dbReference type="Proteomes" id="UP000828390">
    <property type="component" value="Unassembled WGS sequence"/>
</dbReference>
<feature type="domain" description="BTB" evidence="3">
    <location>
        <begin position="29"/>
        <end position="97"/>
    </location>
</feature>
<dbReference type="Gene3D" id="1.25.40.420">
    <property type="match status" value="1"/>
</dbReference>
<dbReference type="PANTHER" id="PTHR45774:SF4">
    <property type="entry name" value="AXUNDEAD, ISOFORM F"/>
    <property type="match status" value="1"/>
</dbReference>
<dbReference type="SUPFAM" id="SSF54695">
    <property type="entry name" value="POZ domain"/>
    <property type="match status" value="1"/>
</dbReference>
<gene>
    <name evidence="4" type="ORF">DPMN_187159</name>
</gene>